<evidence type="ECO:0000313" key="1">
    <source>
        <dbReference type="EMBL" id="BBX37873.1"/>
    </source>
</evidence>
<dbReference type="Proteomes" id="UP000465622">
    <property type="component" value="Chromosome"/>
</dbReference>
<evidence type="ECO:0000313" key="2">
    <source>
        <dbReference type="Proteomes" id="UP000465622"/>
    </source>
</evidence>
<name>A0ABM7I4N6_MYCME</name>
<reference evidence="1 2" key="1">
    <citation type="journal article" date="2019" name="Emerg. Microbes Infect.">
        <title>Comprehensive subspecies identification of 175 nontuberculous mycobacteria species based on 7547 genomic profiles.</title>
        <authorList>
            <person name="Matsumoto Y."/>
            <person name="Kinjo T."/>
            <person name="Motooka D."/>
            <person name="Nabeya D."/>
            <person name="Jung N."/>
            <person name="Uechi K."/>
            <person name="Horii T."/>
            <person name="Iida T."/>
            <person name="Fujita J."/>
            <person name="Nakamura S."/>
        </authorList>
    </citation>
    <scope>NUCLEOTIDE SEQUENCE [LARGE SCALE GENOMIC DNA]</scope>
    <source>
        <strain evidence="1 2">JCM 12375</strain>
    </source>
</reference>
<dbReference type="RefSeq" id="WP_230023729.1">
    <property type="nucleotide sequence ID" value="NZ_JAJJNE010000179.1"/>
</dbReference>
<gene>
    <name evidence="1" type="ORF">MMAGJ_71550</name>
</gene>
<sequence>MEPACGGVPAPKALLWAVAELVLGAQPAAYTYASGLVSASIFHRQGTQEHKRWMQLEPSWVWWSP</sequence>
<protein>
    <submittedName>
        <fullName evidence="1">Uncharacterized protein</fullName>
    </submittedName>
</protein>
<dbReference type="EMBL" id="AP022567">
    <property type="protein sequence ID" value="BBX37873.1"/>
    <property type="molecule type" value="Genomic_DNA"/>
</dbReference>
<accession>A0ABM7I4N6</accession>
<proteinExistence type="predicted"/>
<keyword evidence="2" id="KW-1185">Reference proteome</keyword>
<organism evidence="1 2">
    <name type="scientific">Mycolicibacterium mageritense</name>
    <name type="common">Mycobacterium mageritense</name>
    <dbReference type="NCBI Taxonomy" id="53462"/>
    <lineage>
        <taxon>Bacteria</taxon>
        <taxon>Bacillati</taxon>
        <taxon>Actinomycetota</taxon>
        <taxon>Actinomycetes</taxon>
        <taxon>Mycobacteriales</taxon>
        <taxon>Mycobacteriaceae</taxon>
        <taxon>Mycolicibacterium</taxon>
    </lineage>
</organism>